<comment type="caution">
    <text evidence="1">The sequence shown here is derived from an EMBL/GenBank/DDBJ whole genome shotgun (WGS) entry which is preliminary data.</text>
</comment>
<protein>
    <submittedName>
        <fullName evidence="1">Uncharacterized protein</fullName>
    </submittedName>
</protein>
<accession>A0A7J9CYQ7</accession>
<proteinExistence type="predicted"/>
<dbReference type="EMBL" id="JABEZY010256384">
    <property type="protein sequence ID" value="MBA0753454.1"/>
    <property type="molecule type" value="Genomic_DNA"/>
</dbReference>
<evidence type="ECO:0000313" key="2">
    <source>
        <dbReference type="Proteomes" id="UP000593579"/>
    </source>
</evidence>
<keyword evidence="2" id="KW-1185">Reference proteome</keyword>
<evidence type="ECO:0000313" key="1">
    <source>
        <dbReference type="EMBL" id="MBA0753454.1"/>
    </source>
</evidence>
<gene>
    <name evidence="1" type="ORF">Gogos_022065</name>
</gene>
<name>A0A7J9CYQ7_GOSGO</name>
<organism evidence="1 2">
    <name type="scientific">Gossypium gossypioides</name>
    <name type="common">Mexican cotton</name>
    <name type="synonym">Selera gossypioides</name>
    <dbReference type="NCBI Taxonomy" id="34282"/>
    <lineage>
        <taxon>Eukaryota</taxon>
        <taxon>Viridiplantae</taxon>
        <taxon>Streptophyta</taxon>
        <taxon>Embryophyta</taxon>
        <taxon>Tracheophyta</taxon>
        <taxon>Spermatophyta</taxon>
        <taxon>Magnoliopsida</taxon>
        <taxon>eudicotyledons</taxon>
        <taxon>Gunneridae</taxon>
        <taxon>Pentapetalae</taxon>
        <taxon>rosids</taxon>
        <taxon>malvids</taxon>
        <taxon>Malvales</taxon>
        <taxon>Malvaceae</taxon>
        <taxon>Malvoideae</taxon>
        <taxon>Gossypium</taxon>
    </lineage>
</organism>
<sequence length="25" mass="2940">MKDLYRYLSGQVSIELKNGNTLKRL</sequence>
<dbReference type="Proteomes" id="UP000593579">
    <property type="component" value="Unassembled WGS sequence"/>
</dbReference>
<reference evidence="1 2" key="1">
    <citation type="journal article" date="2019" name="Genome Biol. Evol.">
        <title>Insights into the evolution of the New World diploid cottons (Gossypium, subgenus Houzingenia) based on genome sequencing.</title>
        <authorList>
            <person name="Grover C.E."/>
            <person name="Arick M.A. 2nd"/>
            <person name="Thrash A."/>
            <person name="Conover J.L."/>
            <person name="Sanders W.S."/>
            <person name="Peterson D.G."/>
            <person name="Frelichowski J.E."/>
            <person name="Scheffler J.A."/>
            <person name="Scheffler B.E."/>
            <person name="Wendel J.F."/>
        </authorList>
    </citation>
    <scope>NUCLEOTIDE SEQUENCE [LARGE SCALE GENOMIC DNA]</scope>
    <source>
        <strain evidence="1">5</strain>
        <tissue evidence="1">Leaf</tissue>
    </source>
</reference>
<dbReference type="AlphaFoldDB" id="A0A7J9CYQ7"/>